<accession>A0ABT8J9B9</accession>
<dbReference type="InterPro" id="IPR001633">
    <property type="entry name" value="EAL_dom"/>
</dbReference>
<dbReference type="InterPro" id="IPR050706">
    <property type="entry name" value="Cyclic-di-GMP_PDE-like"/>
</dbReference>
<gene>
    <name evidence="2" type="ORF">P5G61_10735</name>
</gene>
<dbReference type="InterPro" id="IPR035919">
    <property type="entry name" value="EAL_sf"/>
</dbReference>
<keyword evidence="3" id="KW-1185">Reference proteome</keyword>
<dbReference type="CDD" id="cd01948">
    <property type="entry name" value="EAL"/>
    <property type="match status" value="1"/>
</dbReference>
<evidence type="ECO:0000313" key="3">
    <source>
        <dbReference type="Proteomes" id="UP001174205"/>
    </source>
</evidence>
<dbReference type="PANTHER" id="PTHR33121:SF76">
    <property type="entry name" value="SIGNALING PROTEIN"/>
    <property type="match status" value="1"/>
</dbReference>
<dbReference type="Gene3D" id="3.20.20.450">
    <property type="entry name" value="EAL domain"/>
    <property type="match status" value="1"/>
</dbReference>
<feature type="domain" description="EAL" evidence="1">
    <location>
        <begin position="31"/>
        <end position="287"/>
    </location>
</feature>
<dbReference type="PANTHER" id="PTHR33121">
    <property type="entry name" value="CYCLIC DI-GMP PHOSPHODIESTERASE PDEF"/>
    <property type="match status" value="1"/>
</dbReference>
<organism evidence="2 3">
    <name type="scientific">Paenibacillus vandeheii</name>
    <dbReference type="NCBI Taxonomy" id="3035917"/>
    <lineage>
        <taxon>Bacteria</taxon>
        <taxon>Bacillati</taxon>
        <taxon>Bacillota</taxon>
        <taxon>Bacilli</taxon>
        <taxon>Bacillales</taxon>
        <taxon>Paenibacillaceae</taxon>
        <taxon>Paenibacillus</taxon>
    </lineage>
</organism>
<name>A0ABT8J9B9_9BACL</name>
<dbReference type="Proteomes" id="UP001174205">
    <property type="component" value="Unassembled WGS sequence"/>
</dbReference>
<dbReference type="RefSeq" id="WP_301246409.1">
    <property type="nucleotide sequence ID" value="NZ_JAROCD010000005.1"/>
</dbReference>
<reference evidence="2" key="1">
    <citation type="submission" date="2023-03" db="EMBL/GenBank/DDBJ databases">
        <title>MT1 and MT2 Draft Genomes of Novel Species.</title>
        <authorList>
            <person name="Venkateswaran K."/>
        </authorList>
    </citation>
    <scope>NUCLEOTIDE SEQUENCE</scope>
    <source>
        <strain evidence="2">F6_3S_P_1C</strain>
    </source>
</reference>
<protein>
    <submittedName>
        <fullName evidence="2">EAL domain-containing protein</fullName>
    </submittedName>
</protein>
<dbReference type="Pfam" id="PF00563">
    <property type="entry name" value="EAL"/>
    <property type="match status" value="1"/>
</dbReference>
<proteinExistence type="predicted"/>
<dbReference type="PROSITE" id="PS50883">
    <property type="entry name" value="EAL"/>
    <property type="match status" value="1"/>
</dbReference>
<sequence>MKRTTFLYTYKNELYNSLRYVHKSLQQSILSYRQFTGLQKIMRDRMLTTYFQPILNLQNGRCLGYEILNRPPISNLFPNAETFYQFIGHTDQVFAFERFCREISIERFRASLTREQYPENTVVFLNIHPQVLADSTYRSGETISLLNSYGLSPEQVVFELTEKQAVHDYVEFERILSNYRSQGFRIAIDDAGSGYSSLKAIVSLKPDFIKLDRALISRVDTHPDQQHIVRILKQFAVDSGTSIIAEGIERYEEIQFLRREGIEYGQGYALGRPDTVLKPSPLSFPKGN</sequence>
<comment type="caution">
    <text evidence="2">The sequence shown here is derived from an EMBL/GenBank/DDBJ whole genome shotgun (WGS) entry which is preliminary data.</text>
</comment>
<evidence type="ECO:0000313" key="2">
    <source>
        <dbReference type="EMBL" id="MDN4601700.1"/>
    </source>
</evidence>
<dbReference type="SUPFAM" id="SSF141868">
    <property type="entry name" value="EAL domain-like"/>
    <property type="match status" value="1"/>
</dbReference>
<dbReference type="EMBL" id="JAROCD010000005">
    <property type="protein sequence ID" value="MDN4601700.1"/>
    <property type="molecule type" value="Genomic_DNA"/>
</dbReference>
<dbReference type="SMART" id="SM00052">
    <property type="entry name" value="EAL"/>
    <property type="match status" value="1"/>
</dbReference>
<evidence type="ECO:0000259" key="1">
    <source>
        <dbReference type="PROSITE" id="PS50883"/>
    </source>
</evidence>